<keyword evidence="2" id="KW-1133">Transmembrane helix</keyword>
<feature type="transmembrane region" description="Helical" evidence="2">
    <location>
        <begin position="97"/>
        <end position="122"/>
    </location>
</feature>
<evidence type="ECO:0000313" key="4">
    <source>
        <dbReference type="Proteomes" id="UP000184356"/>
    </source>
</evidence>
<name>A0A1L9T4I9_9EURO</name>
<keyword evidence="2" id="KW-0812">Transmembrane</keyword>
<dbReference type="OrthoDB" id="4838853at2759"/>
<feature type="region of interest" description="Disordered" evidence="1">
    <location>
        <begin position="1"/>
        <end position="24"/>
    </location>
</feature>
<gene>
    <name evidence="3" type="ORF">ASPSYDRAFT_50392</name>
</gene>
<reference evidence="4" key="1">
    <citation type="journal article" date="2017" name="Genome Biol.">
        <title>Comparative genomics reveals high biological diversity and specific adaptations in the industrially and medically important fungal genus Aspergillus.</title>
        <authorList>
            <person name="de Vries R.P."/>
            <person name="Riley R."/>
            <person name="Wiebenga A."/>
            <person name="Aguilar-Osorio G."/>
            <person name="Amillis S."/>
            <person name="Uchima C.A."/>
            <person name="Anderluh G."/>
            <person name="Asadollahi M."/>
            <person name="Askin M."/>
            <person name="Barry K."/>
            <person name="Battaglia E."/>
            <person name="Bayram O."/>
            <person name="Benocci T."/>
            <person name="Braus-Stromeyer S.A."/>
            <person name="Caldana C."/>
            <person name="Canovas D."/>
            <person name="Cerqueira G.C."/>
            <person name="Chen F."/>
            <person name="Chen W."/>
            <person name="Choi C."/>
            <person name="Clum A."/>
            <person name="Dos Santos R.A."/>
            <person name="Damasio A.R."/>
            <person name="Diallinas G."/>
            <person name="Emri T."/>
            <person name="Fekete E."/>
            <person name="Flipphi M."/>
            <person name="Freyberg S."/>
            <person name="Gallo A."/>
            <person name="Gournas C."/>
            <person name="Habgood R."/>
            <person name="Hainaut M."/>
            <person name="Harispe M.L."/>
            <person name="Henrissat B."/>
            <person name="Hilden K.S."/>
            <person name="Hope R."/>
            <person name="Hossain A."/>
            <person name="Karabika E."/>
            <person name="Karaffa L."/>
            <person name="Karanyi Z."/>
            <person name="Krasevec N."/>
            <person name="Kuo A."/>
            <person name="Kusch H."/>
            <person name="LaButti K."/>
            <person name="Lagendijk E.L."/>
            <person name="Lapidus A."/>
            <person name="Levasseur A."/>
            <person name="Lindquist E."/>
            <person name="Lipzen A."/>
            <person name="Logrieco A.F."/>
            <person name="MacCabe A."/>
            <person name="Maekelae M.R."/>
            <person name="Malavazi I."/>
            <person name="Melin P."/>
            <person name="Meyer V."/>
            <person name="Mielnichuk N."/>
            <person name="Miskei M."/>
            <person name="Molnar A.P."/>
            <person name="Mule G."/>
            <person name="Ngan C.Y."/>
            <person name="Orejas M."/>
            <person name="Orosz E."/>
            <person name="Ouedraogo J.P."/>
            <person name="Overkamp K.M."/>
            <person name="Park H.-S."/>
            <person name="Perrone G."/>
            <person name="Piumi F."/>
            <person name="Punt P.J."/>
            <person name="Ram A.F."/>
            <person name="Ramon A."/>
            <person name="Rauscher S."/>
            <person name="Record E."/>
            <person name="Riano-Pachon D.M."/>
            <person name="Robert V."/>
            <person name="Roehrig J."/>
            <person name="Ruller R."/>
            <person name="Salamov A."/>
            <person name="Salih N.S."/>
            <person name="Samson R.A."/>
            <person name="Sandor E."/>
            <person name="Sanguinetti M."/>
            <person name="Schuetze T."/>
            <person name="Sepcic K."/>
            <person name="Shelest E."/>
            <person name="Sherlock G."/>
            <person name="Sophianopoulou V."/>
            <person name="Squina F.M."/>
            <person name="Sun H."/>
            <person name="Susca A."/>
            <person name="Todd R.B."/>
            <person name="Tsang A."/>
            <person name="Unkles S.E."/>
            <person name="van de Wiele N."/>
            <person name="van Rossen-Uffink D."/>
            <person name="Oliveira J.V."/>
            <person name="Vesth T.C."/>
            <person name="Visser J."/>
            <person name="Yu J.-H."/>
            <person name="Zhou M."/>
            <person name="Andersen M.R."/>
            <person name="Archer D.B."/>
            <person name="Baker S.E."/>
            <person name="Benoit I."/>
            <person name="Brakhage A.A."/>
            <person name="Braus G.H."/>
            <person name="Fischer R."/>
            <person name="Frisvad J.C."/>
            <person name="Goldman G.H."/>
            <person name="Houbraken J."/>
            <person name="Oakley B."/>
            <person name="Pocsi I."/>
            <person name="Scazzocchio C."/>
            <person name="Seiboth B."/>
            <person name="vanKuyk P.A."/>
            <person name="Wortman J."/>
            <person name="Dyer P.S."/>
            <person name="Grigoriev I.V."/>
        </authorList>
    </citation>
    <scope>NUCLEOTIDE SEQUENCE [LARGE SCALE GENOMIC DNA]</scope>
    <source>
        <strain evidence="4">CBS 593.65</strain>
    </source>
</reference>
<organism evidence="3 4">
    <name type="scientific">Aspergillus sydowii CBS 593.65</name>
    <dbReference type="NCBI Taxonomy" id="1036612"/>
    <lineage>
        <taxon>Eukaryota</taxon>
        <taxon>Fungi</taxon>
        <taxon>Dikarya</taxon>
        <taxon>Ascomycota</taxon>
        <taxon>Pezizomycotina</taxon>
        <taxon>Eurotiomycetes</taxon>
        <taxon>Eurotiomycetidae</taxon>
        <taxon>Eurotiales</taxon>
        <taxon>Aspergillaceae</taxon>
        <taxon>Aspergillus</taxon>
        <taxon>Aspergillus subgen. Nidulantes</taxon>
    </lineage>
</organism>
<dbReference type="EMBL" id="KV878595">
    <property type="protein sequence ID" value="OJJ54364.1"/>
    <property type="molecule type" value="Genomic_DNA"/>
</dbReference>
<feature type="transmembrane region" description="Helical" evidence="2">
    <location>
        <begin position="244"/>
        <end position="268"/>
    </location>
</feature>
<dbReference type="Proteomes" id="UP000184356">
    <property type="component" value="Unassembled WGS sequence"/>
</dbReference>
<keyword evidence="2" id="KW-0472">Membrane</keyword>
<dbReference type="RefSeq" id="XP_040698170.1">
    <property type="nucleotide sequence ID" value="XM_040848060.1"/>
</dbReference>
<accession>A0A1L9T4I9</accession>
<dbReference type="AlphaFoldDB" id="A0A1L9T4I9"/>
<feature type="transmembrane region" description="Helical" evidence="2">
    <location>
        <begin position="173"/>
        <end position="196"/>
    </location>
</feature>
<protein>
    <submittedName>
        <fullName evidence="3">Uncharacterized protein</fullName>
    </submittedName>
</protein>
<proteinExistence type="predicted"/>
<dbReference type="PANTHER" id="PTHR42024:SF1">
    <property type="entry name" value="AMINO ACID PERMEASE_ SLC12A DOMAIN-CONTAINING PROTEIN"/>
    <property type="match status" value="1"/>
</dbReference>
<dbReference type="GeneID" id="63764133"/>
<feature type="transmembrane region" description="Helical" evidence="2">
    <location>
        <begin position="274"/>
        <end position="298"/>
    </location>
</feature>
<feature type="transmembrane region" description="Helical" evidence="2">
    <location>
        <begin position="143"/>
        <end position="161"/>
    </location>
</feature>
<dbReference type="PANTHER" id="PTHR42024">
    <property type="entry name" value="AMINO ACID PERMEASE_ SLC12A DOMAIN-CONTAINING PROTEIN"/>
    <property type="match status" value="1"/>
</dbReference>
<keyword evidence="4" id="KW-1185">Reference proteome</keyword>
<evidence type="ECO:0000256" key="2">
    <source>
        <dbReference type="SAM" id="Phobius"/>
    </source>
</evidence>
<feature type="transmembrane region" description="Helical" evidence="2">
    <location>
        <begin position="40"/>
        <end position="64"/>
    </location>
</feature>
<evidence type="ECO:0000313" key="3">
    <source>
        <dbReference type="EMBL" id="OJJ54364.1"/>
    </source>
</evidence>
<sequence>MEEDASDSLHGSGHDSHPAFPSQATSEKLMQKSPKARQHLWIILGPPAILLFDLVVPCIIYYSWYGVHRSQWERECEAYGASLDICPLERPEFDKHILGLAIISFGFGELYILIARVCRLLFHPKDCAPLLSNSRWELDATSWVYGVSMICALIPFVVSSTKEIPVLYLYSPAFLIGFLGVLMLITLVPFPIPIGIDSERRGLPLRPFIYYAAEDIIAVDCLQDREFRVRFNIRYEASIAFRNLFVHLTVWWLFGVCVYIGCLPAIIWTLEFHIAFGLSLGVLFSYLIIWGLVSCLWVRYAVRRQAKHERSTRGNTNV</sequence>
<dbReference type="STRING" id="1036612.A0A1L9T4I9"/>
<evidence type="ECO:0000256" key="1">
    <source>
        <dbReference type="SAM" id="MobiDB-lite"/>
    </source>
</evidence>
<dbReference type="VEuPathDB" id="FungiDB:ASPSYDRAFT_50392"/>